<gene>
    <name evidence="2" type="ORF">HYALB_00002600</name>
</gene>
<feature type="signal peptide" evidence="1">
    <location>
        <begin position="1"/>
        <end position="18"/>
    </location>
</feature>
<dbReference type="InterPro" id="IPR036005">
    <property type="entry name" value="Creatinase/aminopeptidase-like"/>
</dbReference>
<feature type="chain" id="PRO_5040207162" description="Peptidase M24 domain-containing protein" evidence="1">
    <location>
        <begin position="19"/>
        <end position="323"/>
    </location>
</feature>
<name>A0A9N9PYU6_9HELO</name>
<reference evidence="2" key="1">
    <citation type="submission" date="2021-07" db="EMBL/GenBank/DDBJ databases">
        <authorList>
            <person name="Durling M."/>
        </authorList>
    </citation>
    <scope>NUCLEOTIDE SEQUENCE</scope>
</reference>
<sequence length="323" mass="36279">MILSPFIATVLLFPFTLAAQRQIAKYHHLPPLREQAAIQDAWTAERISNIPNILKKYNADAWLMTQKEYAEDTVFWSLKSATQFFARRRTVDLFIANASPGTKSSYNWIDNTNEVWTELLDILESQNISRIAINADEGSAFSSGLHVGELEMLKEKLGKGWVEKFVVERMVAVEFVATMVEGRLGWYRKLQETAWAMITEGFSSSVIEPGKTTTADVEWWLREKILHMNYTTWFQPTVSVLGEKSPLEIASTGPPGIEFGDLLHVDFGVTALGMNTDTQHLAYVLGPGETEEDILTGYLDGLKKVNRLQDILKSNMVVGVSGN</sequence>
<evidence type="ECO:0008006" key="4">
    <source>
        <dbReference type="Google" id="ProtNLM"/>
    </source>
</evidence>
<dbReference type="EMBL" id="CAJVRM010000340">
    <property type="protein sequence ID" value="CAG8979828.1"/>
    <property type="molecule type" value="Genomic_DNA"/>
</dbReference>
<evidence type="ECO:0000313" key="3">
    <source>
        <dbReference type="Proteomes" id="UP000701801"/>
    </source>
</evidence>
<dbReference type="Proteomes" id="UP000701801">
    <property type="component" value="Unassembled WGS sequence"/>
</dbReference>
<keyword evidence="3" id="KW-1185">Reference proteome</keyword>
<dbReference type="Gene3D" id="3.90.230.10">
    <property type="entry name" value="Creatinase/methionine aminopeptidase superfamily"/>
    <property type="match status" value="1"/>
</dbReference>
<accession>A0A9N9PYU6</accession>
<dbReference type="AlphaFoldDB" id="A0A9N9PYU6"/>
<evidence type="ECO:0000313" key="2">
    <source>
        <dbReference type="EMBL" id="CAG8979828.1"/>
    </source>
</evidence>
<protein>
    <recommendedName>
        <fullName evidence="4">Peptidase M24 domain-containing protein</fullName>
    </recommendedName>
</protein>
<evidence type="ECO:0000256" key="1">
    <source>
        <dbReference type="SAM" id="SignalP"/>
    </source>
</evidence>
<dbReference type="SUPFAM" id="SSF55920">
    <property type="entry name" value="Creatinase/aminopeptidase"/>
    <property type="match status" value="1"/>
</dbReference>
<proteinExistence type="predicted"/>
<comment type="caution">
    <text evidence="2">The sequence shown here is derived from an EMBL/GenBank/DDBJ whole genome shotgun (WGS) entry which is preliminary data.</text>
</comment>
<organism evidence="2 3">
    <name type="scientific">Hymenoscyphus albidus</name>
    <dbReference type="NCBI Taxonomy" id="595503"/>
    <lineage>
        <taxon>Eukaryota</taxon>
        <taxon>Fungi</taxon>
        <taxon>Dikarya</taxon>
        <taxon>Ascomycota</taxon>
        <taxon>Pezizomycotina</taxon>
        <taxon>Leotiomycetes</taxon>
        <taxon>Helotiales</taxon>
        <taxon>Helotiaceae</taxon>
        <taxon>Hymenoscyphus</taxon>
    </lineage>
</organism>
<dbReference type="OrthoDB" id="3632757at2759"/>
<keyword evidence="1" id="KW-0732">Signal</keyword>